<feature type="region of interest" description="Disordered" evidence="4">
    <location>
        <begin position="128"/>
        <end position="149"/>
    </location>
</feature>
<evidence type="ECO:0000256" key="2">
    <source>
        <dbReference type="ARBA" id="ARBA00022884"/>
    </source>
</evidence>
<protein>
    <recommendedName>
        <fullName evidence="3">SsrA-binding protein</fullName>
    </recommendedName>
    <alternativeName>
        <fullName evidence="3">Small protein B</fullName>
    </alternativeName>
</protein>
<name>A0A2H0UDQ9_9BACT</name>
<evidence type="ECO:0000313" key="6">
    <source>
        <dbReference type="Proteomes" id="UP000229344"/>
    </source>
</evidence>
<dbReference type="PANTHER" id="PTHR30308">
    <property type="entry name" value="TMRNA-BINDING COMPONENT OF TRANS-TRANSLATION TAGGING COMPLEX"/>
    <property type="match status" value="1"/>
</dbReference>
<sequence length="149" mass="16705">MKPYISHKRVTFDFDILDTFEAGISLLGTEVKSVRNGQGKLEGAHVVIRGGEAFLVGASIPPFQKANAPKTYDPERTRTLLLSQKELARLGTEGEKAGLTIVPIKLYNKNNKLKLEIAIARGKKKYDKRESIKARDTKRDIDREIKRAV</sequence>
<dbReference type="PANTHER" id="PTHR30308:SF2">
    <property type="entry name" value="SSRA-BINDING PROTEIN"/>
    <property type="match status" value="1"/>
</dbReference>
<dbReference type="InterPro" id="IPR023620">
    <property type="entry name" value="SmpB"/>
</dbReference>
<dbReference type="Gene3D" id="2.40.280.10">
    <property type="match status" value="1"/>
</dbReference>
<dbReference type="GO" id="GO:0003723">
    <property type="term" value="F:RNA binding"/>
    <property type="evidence" value="ECO:0007669"/>
    <property type="project" value="UniProtKB-UniRule"/>
</dbReference>
<comment type="subcellular location">
    <subcellularLocation>
        <location evidence="3">Cytoplasm</location>
    </subcellularLocation>
    <text evidence="3">The tmRNA-SmpB complex associates with stalled 70S ribosomes.</text>
</comment>
<dbReference type="GO" id="GO:0070929">
    <property type="term" value="P:trans-translation"/>
    <property type="evidence" value="ECO:0007669"/>
    <property type="project" value="UniProtKB-UniRule"/>
</dbReference>
<dbReference type="PROSITE" id="PS01317">
    <property type="entry name" value="SSRP"/>
    <property type="match status" value="1"/>
</dbReference>
<comment type="function">
    <text evidence="3">Required for rescue of stalled ribosomes mediated by trans-translation. Binds to transfer-messenger RNA (tmRNA), required for stable association of tmRNA with ribosomes. tmRNA and SmpB together mimic tRNA shape, replacing the anticodon stem-loop with SmpB. tmRNA is encoded by the ssrA gene; the 2 termini fold to resemble tRNA(Ala) and it encodes a 'tag peptide', a short internal open reading frame. During trans-translation Ala-aminoacylated tmRNA acts like a tRNA, entering the A-site of stalled ribosomes, displacing the stalled mRNA. The ribosome then switches to translate the ORF on the tmRNA; the nascent peptide is terminated with the 'tag peptide' encoded by the tmRNA and targeted for degradation. The ribosome is freed to recommence translation, which seems to be the essential function of trans-translation.</text>
</comment>
<reference evidence="6" key="1">
    <citation type="submission" date="2017-09" db="EMBL/GenBank/DDBJ databases">
        <title>Depth-based differentiation of microbial function through sediment-hosted aquifers and enrichment of novel symbionts in the deep terrestrial subsurface.</title>
        <authorList>
            <person name="Probst A.J."/>
            <person name="Ladd B."/>
            <person name="Jarett J.K."/>
            <person name="Geller-Mcgrath D.E."/>
            <person name="Sieber C.M.K."/>
            <person name="Emerson J.B."/>
            <person name="Anantharaman K."/>
            <person name="Thomas B.C."/>
            <person name="Malmstrom R."/>
            <person name="Stieglmeier M."/>
            <person name="Klingl A."/>
            <person name="Woyke T."/>
            <person name="Ryan C.M."/>
            <person name="Banfield J.F."/>
        </authorList>
    </citation>
    <scope>NUCLEOTIDE SEQUENCE [LARGE SCALE GENOMIC DNA]</scope>
</reference>
<dbReference type="GO" id="GO:0005829">
    <property type="term" value="C:cytosol"/>
    <property type="evidence" value="ECO:0007669"/>
    <property type="project" value="TreeGrafter"/>
</dbReference>
<evidence type="ECO:0000313" key="5">
    <source>
        <dbReference type="EMBL" id="PIR84490.1"/>
    </source>
</evidence>
<dbReference type="NCBIfam" id="NF003843">
    <property type="entry name" value="PRK05422.1"/>
    <property type="match status" value="1"/>
</dbReference>
<comment type="similarity">
    <text evidence="3">Belongs to the SmpB family.</text>
</comment>
<dbReference type="InterPro" id="IPR000037">
    <property type="entry name" value="SsrA-bd_prot"/>
</dbReference>
<evidence type="ECO:0000256" key="4">
    <source>
        <dbReference type="SAM" id="MobiDB-lite"/>
    </source>
</evidence>
<comment type="caution">
    <text evidence="5">The sequence shown here is derived from an EMBL/GenBank/DDBJ whole genome shotgun (WGS) entry which is preliminary data.</text>
</comment>
<dbReference type="NCBIfam" id="TIGR00086">
    <property type="entry name" value="smpB"/>
    <property type="match status" value="1"/>
</dbReference>
<keyword evidence="1 3" id="KW-0963">Cytoplasm</keyword>
<evidence type="ECO:0000256" key="3">
    <source>
        <dbReference type="HAMAP-Rule" id="MF_00023"/>
    </source>
</evidence>
<dbReference type="EMBL" id="PFBI01000006">
    <property type="protein sequence ID" value="PIR84490.1"/>
    <property type="molecule type" value="Genomic_DNA"/>
</dbReference>
<dbReference type="HAMAP" id="MF_00023">
    <property type="entry name" value="SmpB"/>
    <property type="match status" value="1"/>
</dbReference>
<dbReference type="GO" id="GO:0070930">
    <property type="term" value="P:trans-translation-dependent protein tagging"/>
    <property type="evidence" value="ECO:0007669"/>
    <property type="project" value="TreeGrafter"/>
</dbReference>
<dbReference type="Proteomes" id="UP000229344">
    <property type="component" value="Unassembled WGS sequence"/>
</dbReference>
<dbReference type="SUPFAM" id="SSF74982">
    <property type="entry name" value="Small protein B (SmpB)"/>
    <property type="match status" value="1"/>
</dbReference>
<gene>
    <name evidence="3" type="primary">smpB</name>
    <name evidence="5" type="ORF">COU16_02850</name>
</gene>
<accession>A0A2H0UDQ9</accession>
<keyword evidence="2 3" id="KW-0694">RNA-binding</keyword>
<dbReference type="InterPro" id="IPR020081">
    <property type="entry name" value="SsrA-bd_prot_CS"/>
</dbReference>
<proteinExistence type="inferred from homology"/>
<dbReference type="Pfam" id="PF01668">
    <property type="entry name" value="SmpB"/>
    <property type="match status" value="1"/>
</dbReference>
<dbReference type="CDD" id="cd09294">
    <property type="entry name" value="SmpB"/>
    <property type="match status" value="1"/>
</dbReference>
<dbReference type="AlphaFoldDB" id="A0A2H0UDQ9"/>
<organism evidence="5 6">
    <name type="scientific">Candidatus Kaiserbacteria bacterium CG10_big_fil_rev_8_21_14_0_10_47_16</name>
    <dbReference type="NCBI Taxonomy" id="1974608"/>
    <lineage>
        <taxon>Bacteria</taxon>
        <taxon>Candidatus Kaiseribacteriota</taxon>
    </lineage>
</organism>
<evidence type="ECO:0000256" key="1">
    <source>
        <dbReference type="ARBA" id="ARBA00022490"/>
    </source>
</evidence>